<dbReference type="GO" id="GO:0008379">
    <property type="term" value="F:thioredoxin peroxidase activity"/>
    <property type="evidence" value="ECO:0007669"/>
    <property type="project" value="TreeGrafter"/>
</dbReference>
<evidence type="ECO:0000256" key="4">
    <source>
        <dbReference type="ARBA" id="ARBA00022559"/>
    </source>
</evidence>
<protein>
    <recommendedName>
        <fullName evidence="3">thioredoxin-dependent peroxiredoxin</fullName>
        <ecNumber evidence="3">1.11.1.24</ecNumber>
    </recommendedName>
    <alternativeName>
        <fullName evidence="9">Thioredoxin peroxidase</fullName>
    </alternativeName>
    <alternativeName>
        <fullName evidence="11">Thioredoxin-dependent peroxiredoxin Bcp</fullName>
    </alternativeName>
</protein>
<dbReference type="PIRSF" id="PIRSF000239">
    <property type="entry name" value="AHPC"/>
    <property type="match status" value="1"/>
</dbReference>
<comment type="subunit">
    <text evidence="2">Monomer.</text>
</comment>
<keyword evidence="5" id="KW-0049">Antioxidant</keyword>
<dbReference type="NCBIfam" id="NF006960">
    <property type="entry name" value="PRK09437.1"/>
    <property type="match status" value="1"/>
</dbReference>
<evidence type="ECO:0000256" key="1">
    <source>
        <dbReference type="ARBA" id="ARBA00003330"/>
    </source>
</evidence>
<evidence type="ECO:0000259" key="14">
    <source>
        <dbReference type="PROSITE" id="PS51352"/>
    </source>
</evidence>
<feature type="domain" description="Thioredoxin" evidence="14">
    <location>
        <begin position="2"/>
        <end position="149"/>
    </location>
</feature>
<dbReference type="Proteomes" id="UP000236745">
    <property type="component" value="Unassembled WGS sequence"/>
</dbReference>
<name>A0A1H5WQW8_9GAMM</name>
<keyword evidence="7" id="KW-1015">Disulfide bond</keyword>
<keyword evidence="4" id="KW-0575">Peroxidase</keyword>
<reference evidence="15 16" key="1">
    <citation type="submission" date="2016-10" db="EMBL/GenBank/DDBJ databases">
        <authorList>
            <person name="de Groot N.N."/>
        </authorList>
    </citation>
    <scope>NUCLEOTIDE SEQUENCE [LARGE SCALE GENOMIC DNA]</scope>
    <source>
        <strain evidence="15 16">DSM 22012</strain>
    </source>
</reference>
<dbReference type="InterPro" id="IPR036249">
    <property type="entry name" value="Thioredoxin-like_sf"/>
</dbReference>
<dbReference type="PANTHER" id="PTHR42801:SF4">
    <property type="entry name" value="AHPC_TSA FAMILY PROTEIN"/>
    <property type="match status" value="1"/>
</dbReference>
<proteinExistence type="inferred from homology"/>
<dbReference type="PROSITE" id="PS51352">
    <property type="entry name" value="THIOREDOXIN_2"/>
    <property type="match status" value="1"/>
</dbReference>
<dbReference type="InterPro" id="IPR000866">
    <property type="entry name" value="AhpC/TSA"/>
</dbReference>
<dbReference type="OrthoDB" id="9812811at2"/>
<keyword evidence="16" id="KW-1185">Reference proteome</keyword>
<dbReference type="GO" id="GO:0005737">
    <property type="term" value="C:cytoplasm"/>
    <property type="evidence" value="ECO:0007669"/>
    <property type="project" value="TreeGrafter"/>
</dbReference>
<evidence type="ECO:0000256" key="8">
    <source>
        <dbReference type="ARBA" id="ARBA00023284"/>
    </source>
</evidence>
<evidence type="ECO:0000313" key="16">
    <source>
        <dbReference type="Proteomes" id="UP000236745"/>
    </source>
</evidence>
<dbReference type="EMBL" id="FNVQ01000001">
    <property type="protein sequence ID" value="SEG01317.1"/>
    <property type="molecule type" value="Genomic_DNA"/>
</dbReference>
<evidence type="ECO:0000256" key="9">
    <source>
        <dbReference type="ARBA" id="ARBA00032824"/>
    </source>
</evidence>
<comment type="catalytic activity">
    <reaction evidence="12">
        <text>a hydroperoxide + [thioredoxin]-dithiol = an alcohol + [thioredoxin]-disulfide + H2O</text>
        <dbReference type="Rhea" id="RHEA:62620"/>
        <dbReference type="Rhea" id="RHEA-COMP:10698"/>
        <dbReference type="Rhea" id="RHEA-COMP:10700"/>
        <dbReference type="ChEBI" id="CHEBI:15377"/>
        <dbReference type="ChEBI" id="CHEBI:29950"/>
        <dbReference type="ChEBI" id="CHEBI:30879"/>
        <dbReference type="ChEBI" id="CHEBI:35924"/>
        <dbReference type="ChEBI" id="CHEBI:50058"/>
        <dbReference type="EC" id="1.11.1.24"/>
    </reaction>
</comment>
<evidence type="ECO:0000256" key="10">
    <source>
        <dbReference type="ARBA" id="ARBA00038489"/>
    </source>
</evidence>
<dbReference type="InterPro" id="IPR013766">
    <property type="entry name" value="Thioredoxin_domain"/>
</dbReference>
<feature type="active site" description="Cysteine sulfenic acid (-SOH) intermediate; for peroxidase activity" evidence="13">
    <location>
        <position position="44"/>
    </location>
</feature>
<dbReference type="InterPro" id="IPR050924">
    <property type="entry name" value="Peroxiredoxin_BCP/PrxQ"/>
</dbReference>
<evidence type="ECO:0000256" key="5">
    <source>
        <dbReference type="ARBA" id="ARBA00022862"/>
    </source>
</evidence>
<dbReference type="CDD" id="cd03017">
    <property type="entry name" value="PRX_BCP"/>
    <property type="match status" value="1"/>
</dbReference>
<dbReference type="GO" id="GO:0034599">
    <property type="term" value="P:cellular response to oxidative stress"/>
    <property type="evidence" value="ECO:0007669"/>
    <property type="project" value="TreeGrafter"/>
</dbReference>
<evidence type="ECO:0000256" key="11">
    <source>
        <dbReference type="ARBA" id="ARBA00042639"/>
    </source>
</evidence>
<dbReference type="SUPFAM" id="SSF52833">
    <property type="entry name" value="Thioredoxin-like"/>
    <property type="match status" value="1"/>
</dbReference>
<evidence type="ECO:0000256" key="12">
    <source>
        <dbReference type="ARBA" id="ARBA00049091"/>
    </source>
</evidence>
<dbReference type="EC" id="1.11.1.24" evidence="3"/>
<sequence>MLEAGQPAPDFNAVDQNGDPISLSQFRGKKVVLYFYPRDNTPGCTAQACDLRDNYERLQAEGYQVIGVSTDTEKKHQNFIAKYDLPFPLIADTDNSVHELFGTWQLKKNYGKEYMGTVRTTFLIDEQGTITDVIKKVKTKEHTAQILTD</sequence>
<dbReference type="Pfam" id="PF00578">
    <property type="entry name" value="AhpC-TSA"/>
    <property type="match status" value="1"/>
</dbReference>
<keyword evidence="6" id="KW-0560">Oxidoreductase</keyword>
<evidence type="ECO:0000256" key="3">
    <source>
        <dbReference type="ARBA" id="ARBA00013017"/>
    </source>
</evidence>
<accession>A0A1H5WQW8</accession>
<dbReference type="RefSeq" id="WP_104002048.1">
    <property type="nucleotide sequence ID" value="NZ_FNVQ01000001.1"/>
</dbReference>
<dbReference type="AlphaFoldDB" id="A0A1H5WQW8"/>
<organism evidence="15 16">
    <name type="scientific">Marinobacterium lutimaris</name>
    <dbReference type="NCBI Taxonomy" id="568106"/>
    <lineage>
        <taxon>Bacteria</taxon>
        <taxon>Pseudomonadati</taxon>
        <taxon>Pseudomonadota</taxon>
        <taxon>Gammaproteobacteria</taxon>
        <taxon>Oceanospirillales</taxon>
        <taxon>Oceanospirillaceae</taxon>
        <taxon>Marinobacterium</taxon>
    </lineage>
</organism>
<evidence type="ECO:0000256" key="13">
    <source>
        <dbReference type="PIRSR" id="PIRSR000239-1"/>
    </source>
</evidence>
<dbReference type="PANTHER" id="PTHR42801">
    <property type="entry name" value="THIOREDOXIN-DEPENDENT PEROXIDE REDUCTASE"/>
    <property type="match status" value="1"/>
</dbReference>
<gene>
    <name evidence="15" type="ORF">SAMN05444390_1011124</name>
</gene>
<evidence type="ECO:0000313" key="15">
    <source>
        <dbReference type="EMBL" id="SEG01317.1"/>
    </source>
</evidence>
<comment type="function">
    <text evidence="1">Thiol-specific peroxidase that catalyzes the reduction of hydrogen peroxide and organic hydroperoxides to water and alcohols, respectively. Plays a role in cell protection against oxidative stress by detoxifying peroxides and as sensor of hydrogen peroxide-mediated signaling events.</text>
</comment>
<keyword evidence="8" id="KW-0676">Redox-active center</keyword>
<dbReference type="Gene3D" id="3.40.30.10">
    <property type="entry name" value="Glutaredoxin"/>
    <property type="match status" value="1"/>
</dbReference>
<comment type="similarity">
    <text evidence="10">Belongs to the peroxiredoxin family. BCP/PrxQ subfamily.</text>
</comment>
<dbReference type="InterPro" id="IPR024706">
    <property type="entry name" value="Peroxiredoxin_AhpC-typ"/>
</dbReference>
<evidence type="ECO:0000256" key="7">
    <source>
        <dbReference type="ARBA" id="ARBA00023157"/>
    </source>
</evidence>
<evidence type="ECO:0000256" key="6">
    <source>
        <dbReference type="ARBA" id="ARBA00023002"/>
    </source>
</evidence>
<dbReference type="FunFam" id="3.40.30.10:FF:000007">
    <property type="entry name" value="Thioredoxin-dependent thiol peroxidase"/>
    <property type="match status" value="1"/>
</dbReference>
<dbReference type="GO" id="GO:0045454">
    <property type="term" value="P:cell redox homeostasis"/>
    <property type="evidence" value="ECO:0007669"/>
    <property type="project" value="TreeGrafter"/>
</dbReference>
<evidence type="ECO:0000256" key="2">
    <source>
        <dbReference type="ARBA" id="ARBA00011245"/>
    </source>
</evidence>